<name>A0A2M7U1D9_9BACT</name>
<protein>
    <submittedName>
        <fullName evidence="2">Uncharacterized protein</fullName>
    </submittedName>
</protein>
<keyword evidence="1" id="KW-0732">Signal</keyword>
<dbReference type="EMBL" id="PFOB01000011">
    <property type="protein sequence ID" value="PIZ63865.1"/>
    <property type="molecule type" value="Genomic_DNA"/>
</dbReference>
<sequence>MRKVYLSILIVLFLGASAVPVAAQNDLPGGKRWSQCYSITANDMEVVIKTDSAPPSYWRQIIINGEYVLATKHRWFRSYFDISGLSGSLVIDPGSLCQGARVSISRTKGTTQIITW</sequence>
<organism evidence="2 3">
    <name type="scientific">Candidatus Roizmanbacteria bacterium CG_4_10_14_0_2_um_filter_39_13</name>
    <dbReference type="NCBI Taxonomy" id="1974825"/>
    <lineage>
        <taxon>Bacteria</taxon>
        <taxon>Candidatus Roizmaniibacteriota</taxon>
    </lineage>
</organism>
<dbReference type="Proteomes" id="UP000228503">
    <property type="component" value="Unassembled WGS sequence"/>
</dbReference>
<feature type="chain" id="PRO_5014617647" evidence="1">
    <location>
        <begin position="24"/>
        <end position="116"/>
    </location>
</feature>
<comment type="caution">
    <text evidence="2">The sequence shown here is derived from an EMBL/GenBank/DDBJ whole genome shotgun (WGS) entry which is preliminary data.</text>
</comment>
<reference evidence="3" key="1">
    <citation type="submission" date="2017-09" db="EMBL/GenBank/DDBJ databases">
        <title>Depth-based differentiation of microbial function through sediment-hosted aquifers and enrichment of novel symbionts in the deep terrestrial subsurface.</title>
        <authorList>
            <person name="Probst A.J."/>
            <person name="Ladd B."/>
            <person name="Jarett J.K."/>
            <person name="Geller-Mcgrath D.E."/>
            <person name="Sieber C.M.K."/>
            <person name="Emerson J.B."/>
            <person name="Anantharaman K."/>
            <person name="Thomas B.C."/>
            <person name="Malmstrom R."/>
            <person name="Stieglmeier M."/>
            <person name="Klingl A."/>
            <person name="Woyke T."/>
            <person name="Ryan C.M."/>
            <person name="Banfield J.F."/>
        </authorList>
    </citation>
    <scope>NUCLEOTIDE SEQUENCE [LARGE SCALE GENOMIC DNA]</scope>
</reference>
<evidence type="ECO:0000313" key="3">
    <source>
        <dbReference type="Proteomes" id="UP000228503"/>
    </source>
</evidence>
<proteinExistence type="predicted"/>
<evidence type="ECO:0000313" key="2">
    <source>
        <dbReference type="EMBL" id="PIZ63865.1"/>
    </source>
</evidence>
<evidence type="ECO:0000256" key="1">
    <source>
        <dbReference type="SAM" id="SignalP"/>
    </source>
</evidence>
<accession>A0A2M7U1D9</accession>
<feature type="signal peptide" evidence="1">
    <location>
        <begin position="1"/>
        <end position="23"/>
    </location>
</feature>
<dbReference type="AlphaFoldDB" id="A0A2M7U1D9"/>
<gene>
    <name evidence="2" type="ORF">COY16_00780</name>
</gene>